<dbReference type="AlphaFoldDB" id="C5FH46"/>
<dbReference type="RefSeq" id="XP_002848561.1">
    <property type="nucleotide sequence ID" value="XM_002848515.1"/>
</dbReference>
<protein>
    <submittedName>
        <fullName evidence="1">Uncharacterized protein</fullName>
    </submittedName>
</protein>
<evidence type="ECO:0000313" key="1">
    <source>
        <dbReference type="EMBL" id="EEQ28676.1"/>
    </source>
</evidence>
<sequence>MELYGELAMKGSRKYPFDPFICYCPLFDNGRPSVVEAYIRSPPSPPTLKTPLRRAEFVQETSLTGASWSFAQSFTRCSSSGERKEGQTYYIQVMEVRLMMG</sequence>
<name>C5FH46_ARTOC</name>
<keyword evidence="2" id="KW-1185">Reference proteome</keyword>
<gene>
    <name evidence="1" type="ORF">MCYG_01495</name>
</gene>
<dbReference type="GeneID" id="9230699"/>
<dbReference type="Proteomes" id="UP000002035">
    <property type="component" value="Unassembled WGS sequence"/>
</dbReference>
<accession>C5FH46</accession>
<dbReference type="HOGENOM" id="CLU_2291045_0_0_1"/>
<dbReference type="EMBL" id="DS995702">
    <property type="protein sequence ID" value="EEQ28676.1"/>
    <property type="molecule type" value="Genomic_DNA"/>
</dbReference>
<evidence type="ECO:0000313" key="2">
    <source>
        <dbReference type="Proteomes" id="UP000002035"/>
    </source>
</evidence>
<proteinExistence type="predicted"/>
<organism evidence="1 2">
    <name type="scientific">Arthroderma otae (strain ATCC MYA-4605 / CBS 113480)</name>
    <name type="common">Microsporum canis</name>
    <dbReference type="NCBI Taxonomy" id="554155"/>
    <lineage>
        <taxon>Eukaryota</taxon>
        <taxon>Fungi</taxon>
        <taxon>Dikarya</taxon>
        <taxon>Ascomycota</taxon>
        <taxon>Pezizomycotina</taxon>
        <taxon>Eurotiomycetes</taxon>
        <taxon>Eurotiomycetidae</taxon>
        <taxon>Onygenales</taxon>
        <taxon>Arthrodermataceae</taxon>
        <taxon>Microsporum</taxon>
    </lineage>
</organism>
<reference evidence="2" key="1">
    <citation type="journal article" date="2012" name="MBio">
        <title>Comparative genome analysis of Trichophyton rubrum and related dermatophytes reveals candidate genes involved in infection.</title>
        <authorList>
            <person name="Martinez D.A."/>
            <person name="Oliver B.G."/>
            <person name="Graeser Y."/>
            <person name="Goldberg J.M."/>
            <person name="Li W."/>
            <person name="Martinez-Rossi N.M."/>
            <person name="Monod M."/>
            <person name="Shelest E."/>
            <person name="Barton R.C."/>
            <person name="Birch E."/>
            <person name="Brakhage A.A."/>
            <person name="Chen Z."/>
            <person name="Gurr S.J."/>
            <person name="Heiman D."/>
            <person name="Heitman J."/>
            <person name="Kosti I."/>
            <person name="Rossi A."/>
            <person name="Saif S."/>
            <person name="Samalova M."/>
            <person name="Saunders C.W."/>
            <person name="Shea T."/>
            <person name="Summerbell R.C."/>
            <person name="Xu J."/>
            <person name="Young S."/>
            <person name="Zeng Q."/>
            <person name="Birren B.W."/>
            <person name="Cuomo C.A."/>
            <person name="White T.C."/>
        </authorList>
    </citation>
    <scope>NUCLEOTIDE SEQUENCE [LARGE SCALE GENOMIC DNA]</scope>
    <source>
        <strain evidence="2">ATCC MYA-4605 / CBS 113480</strain>
    </source>
</reference>
<dbReference type="VEuPathDB" id="FungiDB:MCYG_01495"/>